<feature type="domain" description="Glutamine amidotransferase" evidence="1">
    <location>
        <begin position="20"/>
        <end position="181"/>
    </location>
</feature>
<proteinExistence type="predicted"/>
<accession>A0A6H0ZMG3</accession>
<evidence type="ECO:0000259" key="1">
    <source>
        <dbReference type="Pfam" id="PF00117"/>
    </source>
</evidence>
<evidence type="ECO:0000313" key="2">
    <source>
        <dbReference type="EMBL" id="QIX22035.1"/>
    </source>
</evidence>
<dbReference type="PANTHER" id="PTHR42695:SF5">
    <property type="entry name" value="GLUTAMINE AMIDOTRANSFERASE YLR126C-RELATED"/>
    <property type="match status" value="1"/>
</dbReference>
<dbReference type="InterPro" id="IPR017926">
    <property type="entry name" value="GATASE"/>
</dbReference>
<sequence length="232" mass="24825">MRVAIIENMAGTPHGQLGVALAEANAEVHVIRAYAGEPLPKDAGGHDALIVLGGEQNALDDALYPYLPELARLMKTFGDAGRAVMGVCLGSQLLARAYGGDNILSGPPEFGWQKVSLTEEGISDPLLAGLDRAFPIFQWHCDTFTLPPGATRLATNAATRNQAFRLGRAVYGTQFHFEASAAVVDGWCEAFPASIEKMAPGWLAQYPDHRDLRAGMADAAGLEIARAWVRLI</sequence>
<name>A0A6H0ZMG3_9HYPH</name>
<dbReference type="Pfam" id="PF00117">
    <property type="entry name" value="GATase"/>
    <property type="match status" value="1"/>
</dbReference>
<dbReference type="GO" id="GO:0005829">
    <property type="term" value="C:cytosol"/>
    <property type="evidence" value="ECO:0007669"/>
    <property type="project" value="TreeGrafter"/>
</dbReference>
<dbReference type="GO" id="GO:0016740">
    <property type="term" value="F:transferase activity"/>
    <property type="evidence" value="ECO:0007669"/>
    <property type="project" value="UniProtKB-KW"/>
</dbReference>
<dbReference type="InterPro" id="IPR044992">
    <property type="entry name" value="ChyE-like"/>
</dbReference>
<dbReference type="PANTHER" id="PTHR42695">
    <property type="entry name" value="GLUTAMINE AMIDOTRANSFERASE YLR126C-RELATED"/>
    <property type="match status" value="1"/>
</dbReference>
<dbReference type="RefSeq" id="WP_037089469.1">
    <property type="nucleotide sequence ID" value="NZ_CP050898.1"/>
</dbReference>
<keyword evidence="2" id="KW-0315">Glutamine amidotransferase</keyword>
<dbReference type="AlphaFoldDB" id="A0A6H0ZMG3"/>
<dbReference type="SUPFAM" id="SSF52317">
    <property type="entry name" value="Class I glutamine amidotransferase-like"/>
    <property type="match status" value="1"/>
</dbReference>
<organism evidence="2 3">
    <name type="scientific">Agrobacterium pusense</name>
    <dbReference type="NCBI Taxonomy" id="648995"/>
    <lineage>
        <taxon>Bacteria</taxon>
        <taxon>Pseudomonadati</taxon>
        <taxon>Pseudomonadota</taxon>
        <taxon>Alphaproteobacteria</taxon>
        <taxon>Hyphomicrobiales</taxon>
        <taxon>Rhizobiaceae</taxon>
        <taxon>Rhizobium/Agrobacterium group</taxon>
        <taxon>Agrobacterium</taxon>
    </lineage>
</organism>
<dbReference type="Gene3D" id="3.40.50.880">
    <property type="match status" value="1"/>
</dbReference>
<dbReference type="EMBL" id="CP050898">
    <property type="protein sequence ID" value="QIX22035.1"/>
    <property type="molecule type" value="Genomic_DNA"/>
</dbReference>
<dbReference type="Proteomes" id="UP000500870">
    <property type="component" value="Chromosome 1"/>
</dbReference>
<keyword evidence="2" id="KW-0808">Transferase</keyword>
<dbReference type="PROSITE" id="PS51273">
    <property type="entry name" value="GATASE_TYPE_1"/>
    <property type="match status" value="1"/>
</dbReference>
<dbReference type="InterPro" id="IPR029062">
    <property type="entry name" value="Class_I_gatase-like"/>
</dbReference>
<dbReference type="CDD" id="cd01741">
    <property type="entry name" value="GATase1_1"/>
    <property type="match status" value="1"/>
</dbReference>
<reference evidence="2 3" key="1">
    <citation type="submission" date="2020-04" db="EMBL/GenBank/DDBJ databases">
        <title>FDA dAtabase for Regulatory Grade micrObial Sequences (FDA-ARGOS): Supporting development and validation of Infectious Disease Dx tests.</title>
        <authorList>
            <person name="Sciortino C."/>
            <person name="Tallon L."/>
            <person name="Sadzewicz L."/>
            <person name="Vavikolanu K."/>
            <person name="Mehta A."/>
            <person name="Aluvathingal J."/>
            <person name="Nadendla S."/>
            <person name="Nandy P."/>
            <person name="Geyer C."/>
            <person name="Yan Y."/>
            <person name="Sichtig H."/>
        </authorList>
    </citation>
    <scope>NUCLEOTIDE SEQUENCE [LARGE SCALE GENOMIC DNA]</scope>
    <source>
        <strain evidence="2 3">FDAARGOS_633</strain>
    </source>
</reference>
<evidence type="ECO:0000313" key="3">
    <source>
        <dbReference type="Proteomes" id="UP000500870"/>
    </source>
</evidence>
<gene>
    <name evidence="2" type="ORF">FOB41_13180</name>
</gene>
<protein>
    <submittedName>
        <fullName evidence="2">Type 1 glutamine amidotransferase</fullName>
    </submittedName>
</protein>